<name>A0A4C1VMK6_EUMVA</name>
<evidence type="ECO:0000313" key="3">
    <source>
        <dbReference type="EMBL" id="GBP39134.1"/>
    </source>
</evidence>
<proteinExistence type="predicted"/>
<evidence type="ECO:0000256" key="2">
    <source>
        <dbReference type="SAM" id="Phobius"/>
    </source>
</evidence>
<evidence type="ECO:0008006" key="5">
    <source>
        <dbReference type="Google" id="ProtNLM"/>
    </source>
</evidence>
<keyword evidence="4" id="KW-1185">Reference proteome</keyword>
<evidence type="ECO:0000256" key="1">
    <source>
        <dbReference type="SAM" id="MobiDB-lite"/>
    </source>
</evidence>
<keyword evidence="2" id="KW-1133">Transmembrane helix</keyword>
<comment type="caution">
    <text evidence="3">The sequence shown here is derived from an EMBL/GenBank/DDBJ whole genome shotgun (WGS) entry which is preliminary data.</text>
</comment>
<feature type="compositionally biased region" description="Basic residues" evidence="1">
    <location>
        <begin position="8"/>
        <end position="24"/>
    </location>
</feature>
<gene>
    <name evidence="3" type="ORF">EVAR_27094_1</name>
</gene>
<organism evidence="3 4">
    <name type="scientific">Eumeta variegata</name>
    <name type="common">Bagworm moth</name>
    <name type="synonym">Eumeta japonica</name>
    <dbReference type="NCBI Taxonomy" id="151549"/>
    <lineage>
        <taxon>Eukaryota</taxon>
        <taxon>Metazoa</taxon>
        <taxon>Ecdysozoa</taxon>
        <taxon>Arthropoda</taxon>
        <taxon>Hexapoda</taxon>
        <taxon>Insecta</taxon>
        <taxon>Pterygota</taxon>
        <taxon>Neoptera</taxon>
        <taxon>Endopterygota</taxon>
        <taxon>Lepidoptera</taxon>
        <taxon>Glossata</taxon>
        <taxon>Ditrysia</taxon>
        <taxon>Tineoidea</taxon>
        <taxon>Psychidae</taxon>
        <taxon>Oiketicinae</taxon>
        <taxon>Eumeta</taxon>
    </lineage>
</organism>
<protein>
    <recommendedName>
        <fullName evidence="5">RNA-directed DNA polymerase from transposon BS</fullName>
    </recommendedName>
</protein>
<dbReference type="Proteomes" id="UP000299102">
    <property type="component" value="Unassembled WGS sequence"/>
</dbReference>
<evidence type="ECO:0000313" key="4">
    <source>
        <dbReference type="Proteomes" id="UP000299102"/>
    </source>
</evidence>
<feature type="transmembrane region" description="Helical" evidence="2">
    <location>
        <begin position="510"/>
        <end position="532"/>
    </location>
</feature>
<reference evidence="3 4" key="1">
    <citation type="journal article" date="2019" name="Commun. Biol.">
        <title>The bagworm genome reveals a unique fibroin gene that provides high tensile strength.</title>
        <authorList>
            <person name="Kono N."/>
            <person name="Nakamura H."/>
            <person name="Ohtoshi R."/>
            <person name="Tomita M."/>
            <person name="Numata K."/>
            <person name="Arakawa K."/>
        </authorList>
    </citation>
    <scope>NUCLEOTIDE SEQUENCE [LARGE SCALE GENOMIC DNA]</scope>
</reference>
<keyword evidence="2" id="KW-0812">Transmembrane</keyword>
<dbReference type="OrthoDB" id="6627636at2759"/>
<dbReference type="AlphaFoldDB" id="A0A4C1VMK6"/>
<dbReference type="EMBL" id="BGZK01000360">
    <property type="protein sequence ID" value="GBP39134.1"/>
    <property type="molecule type" value="Genomic_DNA"/>
</dbReference>
<sequence length="551" mass="63497">MSLVKRWAGARRGRHSAPRPRHGNGARNAFEARRGARGKDRRCLSNGPVHTCLSNKATSLNRFPAREREIDASVVILTCENRYHARALQRKVKARMKEVRNENWNDLMVEVTPRYKAYWELAKALKTEGAVSTPALKRPDKSIAFDEREKAECLADSIEHQCTENPPLTTWNMLSGWKKKFVRESPFRQNLNPIMHDEVSKYIKDLKIRKAPAWKKAVVISIPEPEKPCNLPTNYRPISLLSVLEYISEGFKIKRKTVAVFFDVTKAFNRLNNIYSSIRPIKAGVPKGHTLSTAILRLYSVYVSDIPRPPTGVQLALFADDIALYVRFANAISSQRKQRILLNSLRDKNNKQIELLSAAMYPCKHHKEIRQRGPGGGNKLNHIKRRTRRLPYRAGRGPPRCPPAPLAANPVVRSIRLIEGTFDNYTSPSSTFIHPFQMAQSPHHTFFYSTPYFFLQKPQRSLTSLVLQLSFNIRLWRFNGTRNHKIPLVTREEAAVQSIFDKGYVAKRSIVMWTIFRNVCAKFILFTALYRIKSRTTQTYRYRVQSSRRSR</sequence>
<feature type="compositionally biased region" description="Basic and acidic residues" evidence="1">
    <location>
        <begin position="30"/>
        <end position="41"/>
    </location>
</feature>
<keyword evidence="2" id="KW-0472">Membrane</keyword>
<accession>A0A4C1VMK6</accession>
<feature type="region of interest" description="Disordered" evidence="1">
    <location>
        <begin position="1"/>
        <end position="41"/>
    </location>
</feature>